<evidence type="ECO:0000259" key="3">
    <source>
        <dbReference type="PROSITE" id="PS51371"/>
    </source>
</evidence>
<dbReference type="InterPro" id="IPR000644">
    <property type="entry name" value="CBS_dom"/>
</dbReference>
<feature type="domain" description="CBS" evidence="3">
    <location>
        <begin position="7"/>
        <end position="63"/>
    </location>
</feature>
<dbReference type="PANTHER" id="PTHR43080:SF2">
    <property type="entry name" value="CBS DOMAIN-CONTAINING PROTEIN"/>
    <property type="match status" value="1"/>
</dbReference>
<dbReference type="Proteomes" id="UP000727993">
    <property type="component" value="Unassembled WGS sequence"/>
</dbReference>
<dbReference type="Gene3D" id="3.10.580.10">
    <property type="entry name" value="CBS-domain"/>
    <property type="match status" value="1"/>
</dbReference>
<dbReference type="PROSITE" id="PS51371">
    <property type="entry name" value="CBS"/>
    <property type="match status" value="2"/>
</dbReference>
<dbReference type="Pfam" id="PF00571">
    <property type="entry name" value="CBS"/>
    <property type="match status" value="2"/>
</dbReference>
<name>A0A936NFD2_9ACTN</name>
<dbReference type="AlphaFoldDB" id="A0A936NFD2"/>
<comment type="caution">
    <text evidence="4">The sequence shown here is derived from an EMBL/GenBank/DDBJ whole genome shotgun (WGS) entry which is preliminary data.</text>
</comment>
<dbReference type="EMBL" id="JADJZA010000010">
    <property type="protein sequence ID" value="MBK9298681.1"/>
    <property type="molecule type" value="Genomic_DNA"/>
</dbReference>
<reference evidence="4 5" key="1">
    <citation type="submission" date="2020-10" db="EMBL/GenBank/DDBJ databases">
        <title>Connecting structure to function with the recovery of over 1000 high-quality activated sludge metagenome-assembled genomes encoding full-length rRNA genes using long-read sequencing.</title>
        <authorList>
            <person name="Singleton C.M."/>
            <person name="Petriglieri F."/>
            <person name="Kristensen J.M."/>
            <person name="Kirkegaard R.H."/>
            <person name="Michaelsen T.Y."/>
            <person name="Andersen M.H."/>
            <person name="Karst S.M."/>
            <person name="Dueholm M.S."/>
            <person name="Nielsen P.H."/>
            <person name="Albertsen M."/>
        </authorList>
    </citation>
    <scope>NUCLEOTIDE SEQUENCE [LARGE SCALE GENOMIC DNA]</scope>
    <source>
        <strain evidence="4">Lyne_18-Q3-R50-59_MAXAC.006</strain>
    </source>
</reference>
<evidence type="ECO:0000313" key="5">
    <source>
        <dbReference type="Proteomes" id="UP000727993"/>
    </source>
</evidence>
<protein>
    <submittedName>
        <fullName evidence="4">CBS domain-containing protein</fullName>
    </submittedName>
</protein>
<organism evidence="4 5">
    <name type="scientific">Candidatus Neomicrothrix subdominans</name>
    <dbReference type="NCBI Taxonomy" id="2954438"/>
    <lineage>
        <taxon>Bacteria</taxon>
        <taxon>Bacillati</taxon>
        <taxon>Actinomycetota</taxon>
        <taxon>Acidimicrobiia</taxon>
        <taxon>Acidimicrobiales</taxon>
        <taxon>Microthrixaceae</taxon>
        <taxon>Candidatus Neomicrothrix</taxon>
    </lineage>
</organism>
<gene>
    <name evidence="4" type="ORF">IPN02_18010</name>
</gene>
<proteinExistence type="predicted"/>
<dbReference type="InterPro" id="IPR051257">
    <property type="entry name" value="Diverse_CBS-Domain"/>
</dbReference>
<feature type="domain" description="CBS" evidence="3">
    <location>
        <begin position="71"/>
        <end position="127"/>
    </location>
</feature>
<evidence type="ECO:0000256" key="1">
    <source>
        <dbReference type="ARBA" id="ARBA00023122"/>
    </source>
</evidence>
<evidence type="ECO:0000256" key="2">
    <source>
        <dbReference type="PROSITE-ProRule" id="PRU00703"/>
    </source>
</evidence>
<sequence length="152" mass="15802">MRVSEAVRREVVTVAPDATIVQAAETMESTGVGAMAVVDDGALVGIVTDRDIVCRGIARKVPLDGRIDSLMSTPVHSVAADSDLHDASAMFRQHAVRRLAVVDGTGIVGVITVDDLLINVSSHLADICQPVTAEAIFGHRDAPAPAVPPSTS</sequence>
<accession>A0A936NFD2</accession>
<dbReference type="SMART" id="SM00116">
    <property type="entry name" value="CBS"/>
    <property type="match status" value="2"/>
</dbReference>
<dbReference type="PANTHER" id="PTHR43080">
    <property type="entry name" value="CBS DOMAIN-CONTAINING PROTEIN CBSX3, MITOCHONDRIAL"/>
    <property type="match status" value="1"/>
</dbReference>
<dbReference type="InterPro" id="IPR046342">
    <property type="entry name" value="CBS_dom_sf"/>
</dbReference>
<keyword evidence="1 2" id="KW-0129">CBS domain</keyword>
<dbReference type="SUPFAM" id="SSF54631">
    <property type="entry name" value="CBS-domain pair"/>
    <property type="match status" value="1"/>
</dbReference>
<evidence type="ECO:0000313" key="4">
    <source>
        <dbReference type="EMBL" id="MBK9298681.1"/>
    </source>
</evidence>